<dbReference type="Proteomes" id="UP000190130">
    <property type="component" value="Unassembled WGS sequence"/>
</dbReference>
<dbReference type="InterPro" id="IPR021994">
    <property type="entry name" value="DUF3592"/>
</dbReference>
<proteinExistence type="predicted"/>
<dbReference type="RefSeq" id="WP_055729151.1">
    <property type="nucleotide sequence ID" value="NZ_FUYX01000021.1"/>
</dbReference>
<organism evidence="3 5">
    <name type="scientific">Bosea thiooxidans</name>
    <dbReference type="NCBI Taxonomy" id="53254"/>
    <lineage>
        <taxon>Bacteria</taxon>
        <taxon>Pseudomonadati</taxon>
        <taxon>Pseudomonadota</taxon>
        <taxon>Alphaproteobacteria</taxon>
        <taxon>Hyphomicrobiales</taxon>
        <taxon>Boseaceae</taxon>
        <taxon>Bosea</taxon>
    </lineage>
</organism>
<feature type="domain" description="DUF3592" evidence="2">
    <location>
        <begin position="58"/>
        <end position="122"/>
    </location>
</feature>
<keyword evidence="1" id="KW-0812">Transmembrane</keyword>
<evidence type="ECO:0000313" key="4">
    <source>
        <dbReference type="EMBL" id="SKC15389.1"/>
    </source>
</evidence>
<evidence type="ECO:0000313" key="3">
    <source>
        <dbReference type="EMBL" id="KQK29496.1"/>
    </source>
</evidence>
<gene>
    <name evidence="3" type="ORF">ARD30_17180</name>
    <name evidence="4" type="ORF">SAMN05660750_04838</name>
</gene>
<dbReference type="EMBL" id="LMAR01000048">
    <property type="protein sequence ID" value="KQK29496.1"/>
    <property type="molecule type" value="Genomic_DNA"/>
</dbReference>
<dbReference type="AlphaFoldDB" id="A0A0Q3I3S4"/>
<reference evidence="4 6" key="2">
    <citation type="submission" date="2017-02" db="EMBL/GenBank/DDBJ databases">
        <authorList>
            <person name="Peterson S.W."/>
        </authorList>
    </citation>
    <scope>NUCLEOTIDE SEQUENCE [LARGE SCALE GENOMIC DNA]</scope>
    <source>
        <strain evidence="4 6">DSM 9653</strain>
    </source>
</reference>
<protein>
    <recommendedName>
        <fullName evidence="2">DUF3592 domain-containing protein</fullName>
    </recommendedName>
</protein>
<dbReference type="Pfam" id="PF12158">
    <property type="entry name" value="DUF3592"/>
    <property type="match status" value="1"/>
</dbReference>
<dbReference type="EMBL" id="FUYX01000021">
    <property type="protein sequence ID" value="SKC15389.1"/>
    <property type="molecule type" value="Genomic_DNA"/>
</dbReference>
<evidence type="ECO:0000313" key="6">
    <source>
        <dbReference type="Proteomes" id="UP000190130"/>
    </source>
</evidence>
<dbReference type="OrthoDB" id="2242169at2"/>
<dbReference type="Proteomes" id="UP000051562">
    <property type="component" value="Unassembled WGS sequence"/>
</dbReference>
<feature type="transmembrane region" description="Helical" evidence="1">
    <location>
        <begin position="20"/>
        <end position="43"/>
    </location>
</feature>
<name>A0A0Q3I3S4_9HYPH</name>
<reference evidence="3 5" key="1">
    <citation type="submission" date="2015-10" db="EMBL/GenBank/DDBJ databases">
        <title>Draft genome of Bosea thiooxidans.</title>
        <authorList>
            <person name="Wang X."/>
        </authorList>
    </citation>
    <scope>NUCLEOTIDE SEQUENCE [LARGE SCALE GENOMIC DNA]</scope>
    <source>
        <strain evidence="3 5">CGMCC 9174</strain>
    </source>
</reference>
<keyword evidence="1" id="KW-1133">Transmembrane helix</keyword>
<evidence type="ECO:0000259" key="2">
    <source>
        <dbReference type="Pfam" id="PF12158"/>
    </source>
</evidence>
<sequence>MGESRRKQRFGGLAQDGRLLFWRIGCVFGIVAVILATACYFSYSHGRKLLARADRAAGTVVELRHGGGNSTYRPVVSFQTAQGQAVTFVTTWGTSPPAYRRGDRVSVLYDAAAPEKAEIEGFLSLWMGTLILGGLASVFALLSATLMIVAKRG</sequence>
<accession>A0A0Q3I3S4</accession>
<dbReference type="STRING" id="53254.SAMN05660750_04838"/>
<evidence type="ECO:0000256" key="1">
    <source>
        <dbReference type="SAM" id="Phobius"/>
    </source>
</evidence>
<evidence type="ECO:0000313" key="5">
    <source>
        <dbReference type="Proteomes" id="UP000051562"/>
    </source>
</evidence>
<keyword evidence="5" id="KW-1185">Reference proteome</keyword>
<keyword evidence="1" id="KW-0472">Membrane</keyword>
<feature type="transmembrane region" description="Helical" evidence="1">
    <location>
        <begin position="125"/>
        <end position="150"/>
    </location>
</feature>